<name>A0A4Q7NVC9_9ACTN</name>
<dbReference type="RefSeq" id="WP_130491302.1">
    <property type="nucleotide sequence ID" value="NZ_SGXD01000001.1"/>
</dbReference>
<feature type="transmembrane region" description="Helical" evidence="9">
    <location>
        <begin position="124"/>
        <end position="148"/>
    </location>
</feature>
<dbReference type="InterPro" id="IPR051124">
    <property type="entry name" value="Phosphate_Transport_Permease"/>
</dbReference>
<dbReference type="GO" id="GO:0005315">
    <property type="term" value="F:phosphate transmembrane transporter activity"/>
    <property type="evidence" value="ECO:0007669"/>
    <property type="project" value="InterPro"/>
</dbReference>
<feature type="transmembrane region" description="Helical" evidence="9">
    <location>
        <begin position="308"/>
        <end position="335"/>
    </location>
</feature>
<evidence type="ECO:0000256" key="6">
    <source>
        <dbReference type="ARBA" id="ARBA00022692"/>
    </source>
</evidence>
<sequence>MSALVAVPPSGSTDEQRRTLRDRPTAADRTFRSYVLGAGLVVLVVMVLIGSFLSLRAGEALRKAGFSFFTTQSWHTEQGGRFGVLAILVGTFIIAVVAIVVALPLSLGTALYISEYSPRGLRRLLVSLVDLMAAIPSVVYGIFGAFFLQPDILVNGPQGDGLPRWLATYFGFFPFFHVSGADPRNPLATGTVYTASSFNAGLVVGFMLTPIMSSIMREVFQQAPLGEREGAYALGATRWGMIRSVVLPYGLGGIIGGTMLGLGRALGETVAVYMIVSPVFVIQPHILQKGAISISSLIALRFGDANGLALSALMAAGLTLFFVTLAVNSLAAVIVSRSRSGAADL</sequence>
<evidence type="ECO:0000256" key="8">
    <source>
        <dbReference type="ARBA" id="ARBA00023136"/>
    </source>
</evidence>
<dbReference type="InterPro" id="IPR000515">
    <property type="entry name" value="MetI-like"/>
</dbReference>
<comment type="function">
    <text evidence="10">Part of the binding-protein-dependent transport system for phosphate; probably responsible for the translocation of the substrate across the membrane.</text>
</comment>
<dbReference type="CDD" id="cd06261">
    <property type="entry name" value="TM_PBP2"/>
    <property type="match status" value="1"/>
</dbReference>
<keyword evidence="6 9" id="KW-0812">Transmembrane</keyword>
<dbReference type="PROSITE" id="PS50928">
    <property type="entry name" value="ABC_TM1"/>
    <property type="match status" value="1"/>
</dbReference>
<comment type="caution">
    <text evidence="13">The sequence shown here is derived from an EMBL/GenBank/DDBJ whole genome shotgun (WGS) entry which is preliminary data.</text>
</comment>
<protein>
    <recommendedName>
        <fullName evidence="10">Phosphate transport system permease protein</fullName>
    </recommendedName>
</protein>
<evidence type="ECO:0000259" key="12">
    <source>
        <dbReference type="PROSITE" id="PS50928"/>
    </source>
</evidence>
<dbReference type="PANTHER" id="PTHR30425:SF1">
    <property type="entry name" value="PHOSPHATE TRANSPORT SYSTEM PERMEASE PROTEIN PSTC"/>
    <property type="match status" value="1"/>
</dbReference>
<proteinExistence type="inferred from homology"/>
<keyword evidence="5 10" id="KW-0592">Phosphate transport</keyword>
<feature type="transmembrane region" description="Helical" evidence="9">
    <location>
        <begin position="270"/>
        <end position="287"/>
    </location>
</feature>
<keyword evidence="14" id="KW-1185">Reference proteome</keyword>
<evidence type="ECO:0000256" key="1">
    <source>
        <dbReference type="ARBA" id="ARBA00004651"/>
    </source>
</evidence>
<keyword evidence="3 9" id="KW-0813">Transport</keyword>
<keyword evidence="8 9" id="KW-0472">Membrane</keyword>
<dbReference type="NCBIfam" id="TIGR02138">
    <property type="entry name" value="phosphate_pstC"/>
    <property type="match status" value="1"/>
</dbReference>
<evidence type="ECO:0000256" key="4">
    <source>
        <dbReference type="ARBA" id="ARBA00022475"/>
    </source>
</evidence>
<reference evidence="13 14" key="1">
    <citation type="submission" date="2019-02" db="EMBL/GenBank/DDBJ databases">
        <title>Genomic Encyclopedia of Type Strains, Phase IV (KMG-IV): sequencing the most valuable type-strain genomes for metagenomic binning, comparative biology and taxonomic classification.</title>
        <authorList>
            <person name="Goeker M."/>
        </authorList>
    </citation>
    <scope>NUCLEOTIDE SEQUENCE [LARGE SCALE GENOMIC DNA]</scope>
    <source>
        <strain evidence="13 14">DSM 45622</strain>
    </source>
</reference>
<feature type="transmembrane region" description="Helical" evidence="9">
    <location>
        <begin position="31"/>
        <end position="53"/>
    </location>
</feature>
<feature type="transmembrane region" description="Helical" evidence="9">
    <location>
        <begin position="246"/>
        <end position="264"/>
    </location>
</feature>
<dbReference type="GO" id="GO:0006817">
    <property type="term" value="P:phosphate ion transport"/>
    <property type="evidence" value="ECO:0007669"/>
    <property type="project" value="UniProtKB-KW"/>
</dbReference>
<dbReference type="Proteomes" id="UP000293638">
    <property type="component" value="Unassembled WGS sequence"/>
</dbReference>
<keyword evidence="7 9" id="KW-1133">Transmembrane helix</keyword>
<dbReference type="Gene3D" id="1.10.3720.10">
    <property type="entry name" value="MetI-like"/>
    <property type="match status" value="1"/>
</dbReference>
<dbReference type="AlphaFoldDB" id="A0A4Q7NVC9"/>
<dbReference type="OrthoDB" id="9785113at2"/>
<feature type="transmembrane region" description="Helical" evidence="9">
    <location>
        <begin position="82"/>
        <end position="112"/>
    </location>
</feature>
<comment type="subcellular location">
    <subcellularLocation>
        <location evidence="1 9">Cell membrane</location>
        <topology evidence="1 9">Multi-pass membrane protein</topology>
    </subcellularLocation>
</comment>
<evidence type="ECO:0000313" key="13">
    <source>
        <dbReference type="EMBL" id="RZS91203.1"/>
    </source>
</evidence>
<dbReference type="EMBL" id="SGXD01000001">
    <property type="protein sequence ID" value="RZS91203.1"/>
    <property type="molecule type" value="Genomic_DNA"/>
</dbReference>
<feature type="transmembrane region" description="Helical" evidence="9">
    <location>
        <begin position="192"/>
        <end position="212"/>
    </location>
</feature>
<evidence type="ECO:0000256" key="7">
    <source>
        <dbReference type="ARBA" id="ARBA00022989"/>
    </source>
</evidence>
<dbReference type="InterPro" id="IPR011864">
    <property type="entry name" value="Phosphate_PstC"/>
</dbReference>
<evidence type="ECO:0000313" key="14">
    <source>
        <dbReference type="Proteomes" id="UP000293638"/>
    </source>
</evidence>
<evidence type="ECO:0000256" key="10">
    <source>
        <dbReference type="RuleBase" id="RU363054"/>
    </source>
</evidence>
<feature type="domain" description="ABC transmembrane type-1" evidence="12">
    <location>
        <begin position="88"/>
        <end position="331"/>
    </location>
</feature>
<comment type="similarity">
    <text evidence="2 10">Belongs to the binding-protein-dependent transport system permease family. CysTW subfamily.</text>
</comment>
<keyword evidence="4 10" id="KW-1003">Cell membrane</keyword>
<evidence type="ECO:0000256" key="2">
    <source>
        <dbReference type="ARBA" id="ARBA00007069"/>
    </source>
</evidence>
<evidence type="ECO:0000256" key="3">
    <source>
        <dbReference type="ARBA" id="ARBA00022448"/>
    </source>
</evidence>
<accession>A0A4Q7NVC9</accession>
<dbReference type="PANTHER" id="PTHR30425">
    <property type="entry name" value="PHOSPHATE TRANSPORT SYSTEM PERMEASE PROTEIN PST"/>
    <property type="match status" value="1"/>
</dbReference>
<evidence type="ECO:0000256" key="5">
    <source>
        <dbReference type="ARBA" id="ARBA00022592"/>
    </source>
</evidence>
<organism evidence="13 14">
    <name type="scientific">Motilibacter rhizosphaerae</name>
    <dbReference type="NCBI Taxonomy" id="598652"/>
    <lineage>
        <taxon>Bacteria</taxon>
        <taxon>Bacillati</taxon>
        <taxon>Actinomycetota</taxon>
        <taxon>Actinomycetes</taxon>
        <taxon>Motilibacterales</taxon>
        <taxon>Motilibacteraceae</taxon>
        <taxon>Motilibacter</taxon>
    </lineage>
</organism>
<dbReference type="Pfam" id="PF00528">
    <property type="entry name" value="BPD_transp_1"/>
    <property type="match status" value="1"/>
</dbReference>
<dbReference type="SUPFAM" id="SSF161098">
    <property type="entry name" value="MetI-like"/>
    <property type="match status" value="1"/>
</dbReference>
<gene>
    <name evidence="13" type="ORF">EV189_0437</name>
</gene>
<feature type="region of interest" description="Disordered" evidence="11">
    <location>
        <begin position="1"/>
        <end position="22"/>
    </location>
</feature>
<dbReference type="InterPro" id="IPR035906">
    <property type="entry name" value="MetI-like_sf"/>
</dbReference>
<dbReference type="GO" id="GO:0005886">
    <property type="term" value="C:plasma membrane"/>
    <property type="evidence" value="ECO:0007669"/>
    <property type="project" value="UniProtKB-SubCell"/>
</dbReference>
<evidence type="ECO:0000256" key="9">
    <source>
        <dbReference type="RuleBase" id="RU363032"/>
    </source>
</evidence>
<evidence type="ECO:0000256" key="11">
    <source>
        <dbReference type="SAM" id="MobiDB-lite"/>
    </source>
</evidence>